<dbReference type="EMBL" id="CP027860">
    <property type="protein sequence ID" value="AVQ00025.1"/>
    <property type="molecule type" value="Genomic_DNA"/>
</dbReference>
<protein>
    <submittedName>
        <fullName evidence="8">Peptidase S9</fullName>
    </submittedName>
</protein>
<comment type="similarity">
    <text evidence="1">Belongs to the peptidase S9C family.</text>
</comment>
<dbReference type="InterPro" id="IPR011659">
    <property type="entry name" value="WD40"/>
</dbReference>
<dbReference type="SUPFAM" id="SSF82171">
    <property type="entry name" value="DPP6 N-terminal domain-like"/>
    <property type="match status" value="1"/>
</dbReference>
<sequence length="680" mass="75222">MKAIWFAAGLLALTSAVQAAPRGFTVDDLVRLDRTADPQLSPDGKWLAFQLRETDYDNNKGQQSLWLVPSDGSKPARRVTAKGQTSVTPRWSNDGSSLYFLSTRSGSQQVWKLPLNGGEAQQVTAYDLDVSTFLLSPDNQSLALSFEHFLDCADLACTKGRVDAEAGRKSTGQTFDKLFIRHWDTWKDGRRAQLFLAKIGQDGQAVSTLTWVSKGIDGDVPSKPFGDAGEFAFSPDGKQIVFAARIAGKSEPWSTNLDLFIAPVDGSAAPKNLTDANDAFDNYPSFSPDGKTLYYTAMKRPTFEADRLWITALDLGTGSKREIAQDWDRSSGPLTVSEDGKTLYTTADDWGQHPMFAIDVKSGKVSKVIAEGHVDSYTIAGKTMVANVHTLTGPAQLYRVDKKGLTALTNFNSDKLADVKMGEPTFYTFKGWNDETVQGYVVKPWNYEPGKKYPVAFLIHGGPQGAFGNDWHYRWNAQTYAGMGFAVIAINFHGSTGYGQAFTDAISGDWGGKPLEDLKKGKAAAVAQFDWLNGDQACALGGSYGGYMVNWIAGNWNDGFKCLVSHASIFDGRFMGYSTEELWFDEWEHGGTPYDVPEKYEHHNPVNHVKNFKLPTLVIHGALDYRVPVEQGISLFTALQRQGIESKFLYFPDENHWILKPQNSVQWHNEVNAWLKAHAQ</sequence>
<keyword evidence="4" id="KW-0378">Hydrolase</keyword>
<evidence type="ECO:0000256" key="1">
    <source>
        <dbReference type="ARBA" id="ARBA00010040"/>
    </source>
</evidence>
<evidence type="ECO:0000313" key="9">
    <source>
        <dbReference type="Proteomes" id="UP000241074"/>
    </source>
</evidence>
<dbReference type="InterPro" id="IPR001375">
    <property type="entry name" value="Peptidase_S9_cat"/>
</dbReference>
<keyword evidence="5" id="KW-0720">Serine protease</keyword>
<dbReference type="FunFam" id="3.40.50.1820:FF:000028">
    <property type="entry name" value="S9 family peptidase"/>
    <property type="match status" value="1"/>
</dbReference>
<dbReference type="PANTHER" id="PTHR42776:SF13">
    <property type="entry name" value="DIPEPTIDYL-PEPTIDASE 5"/>
    <property type="match status" value="1"/>
</dbReference>
<dbReference type="Pfam" id="PF07676">
    <property type="entry name" value="PD40"/>
    <property type="match status" value="4"/>
</dbReference>
<dbReference type="Gene3D" id="3.40.50.1820">
    <property type="entry name" value="alpha/beta hydrolase"/>
    <property type="match status" value="1"/>
</dbReference>
<evidence type="ECO:0000259" key="7">
    <source>
        <dbReference type="Pfam" id="PF00326"/>
    </source>
</evidence>
<feature type="signal peptide" evidence="6">
    <location>
        <begin position="1"/>
        <end position="19"/>
    </location>
</feature>
<dbReference type="OrthoDB" id="9812921at2"/>
<organism evidence="8 9">
    <name type="scientific">Ahniella affigens</name>
    <dbReference type="NCBI Taxonomy" id="2021234"/>
    <lineage>
        <taxon>Bacteria</taxon>
        <taxon>Pseudomonadati</taxon>
        <taxon>Pseudomonadota</taxon>
        <taxon>Gammaproteobacteria</taxon>
        <taxon>Lysobacterales</taxon>
        <taxon>Rhodanobacteraceae</taxon>
        <taxon>Ahniella</taxon>
    </lineage>
</organism>
<evidence type="ECO:0000256" key="6">
    <source>
        <dbReference type="SAM" id="SignalP"/>
    </source>
</evidence>
<keyword evidence="3 6" id="KW-0732">Signal</keyword>
<evidence type="ECO:0000256" key="5">
    <source>
        <dbReference type="ARBA" id="ARBA00022825"/>
    </source>
</evidence>
<dbReference type="Proteomes" id="UP000241074">
    <property type="component" value="Chromosome"/>
</dbReference>
<keyword evidence="9" id="KW-1185">Reference proteome</keyword>
<evidence type="ECO:0000256" key="3">
    <source>
        <dbReference type="ARBA" id="ARBA00022729"/>
    </source>
</evidence>
<dbReference type="Gene3D" id="2.120.10.30">
    <property type="entry name" value="TolB, C-terminal domain"/>
    <property type="match status" value="2"/>
</dbReference>
<dbReference type="AlphaFoldDB" id="A0A2P1PYX6"/>
<feature type="domain" description="Peptidase S9 prolyl oligopeptidase catalytic" evidence="7">
    <location>
        <begin position="471"/>
        <end position="679"/>
    </location>
</feature>
<dbReference type="KEGG" id="xba:C7S18_06775"/>
<dbReference type="GO" id="GO:0004252">
    <property type="term" value="F:serine-type endopeptidase activity"/>
    <property type="evidence" value="ECO:0007669"/>
    <property type="project" value="TreeGrafter"/>
</dbReference>
<dbReference type="InterPro" id="IPR011042">
    <property type="entry name" value="6-blade_b-propeller_TolB-like"/>
</dbReference>
<reference evidence="8 9" key="1">
    <citation type="submission" date="2018-03" db="EMBL/GenBank/DDBJ databases">
        <title>Ahniella affigens gen. nov., sp. nov., a gammaproteobacterium isolated from sandy soil near a stream.</title>
        <authorList>
            <person name="Ko Y."/>
            <person name="Kim J.-H."/>
        </authorList>
    </citation>
    <scope>NUCLEOTIDE SEQUENCE [LARGE SCALE GENOMIC DNA]</scope>
    <source>
        <strain evidence="8 9">D13</strain>
    </source>
</reference>
<accession>A0A2P1PYX6</accession>
<name>A0A2P1PYX6_9GAMM</name>
<feature type="chain" id="PRO_5015168037" evidence="6">
    <location>
        <begin position="20"/>
        <end position="680"/>
    </location>
</feature>
<gene>
    <name evidence="8" type="ORF">C7S18_06775</name>
</gene>
<dbReference type="SUPFAM" id="SSF53474">
    <property type="entry name" value="alpha/beta-Hydrolases"/>
    <property type="match status" value="1"/>
</dbReference>
<dbReference type="InterPro" id="IPR029058">
    <property type="entry name" value="AB_hydrolase_fold"/>
</dbReference>
<dbReference type="RefSeq" id="WP_106893943.1">
    <property type="nucleotide sequence ID" value="NZ_CP027860.1"/>
</dbReference>
<reference evidence="8 9" key="2">
    <citation type="submission" date="2018-03" db="EMBL/GenBank/DDBJ databases">
        <authorList>
            <person name="Keele B.F."/>
        </authorList>
    </citation>
    <scope>NUCLEOTIDE SEQUENCE [LARGE SCALE GENOMIC DNA]</scope>
    <source>
        <strain evidence="8 9">D13</strain>
    </source>
</reference>
<keyword evidence="2" id="KW-0645">Protease</keyword>
<evidence type="ECO:0000256" key="4">
    <source>
        <dbReference type="ARBA" id="ARBA00022801"/>
    </source>
</evidence>
<dbReference type="PANTHER" id="PTHR42776">
    <property type="entry name" value="SERINE PEPTIDASE S9 FAMILY MEMBER"/>
    <property type="match status" value="1"/>
</dbReference>
<evidence type="ECO:0000313" key="8">
    <source>
        <dbReference type="EMBL" id="AVQ00025.1"/>
    </source>
</evidence>
<dbReference type="GO" id="GO:0006508">
    <property type="term" value="P:proteolysis"/>
    <property type="evidence" value="ECO:0007669"/>
    <property type="project" value="UniProtKB-KW"/>
</dbReference>
<evidence type="ECO:0000256" key="2">
    <source>
        <dbReference type="ARBA" id="ARBA00022670"/>
    </source>
</evidence>
<proteinExistence type="inferred from homology"/>
<dbReference type="Pfam" id="PF00326">
    <property type="entry name" value="Peptidase_S9"/>
    <property type="match status" value="1"/>
</dbReference>